<organism evidence="3 4">
    <name type="scientific">Hyalella azteca</name>
    <name type="common">Amphipod</name>
    <dbReference type="NCBI Taxonomy" id="294128"/>
    <lineage>
        <taxon>Eukaryota</taxon>
        <taxon>Metazoa</taxon>
        <taxon>Ecdysozoa</taxon>
        <taxon>Arthropoda</taxon>
        <taxon>Crustacea</taxon>
        <taxon>Multicrustacea</taxon>
        <taxon>Malacostraca</taxon>
        <taxon>Eumalacostraca</taxon>
        <taxon>Peracarida</taxon>
        <taxon>Amphipoda</taxon>
        <taxon>Senticaudata</taxon>
        <taxon>Talitrida</taxon>
        <taxon>Talitroidea</taxon>
        <taxon>Hyalellidae</taxon>
        <taxon>Hyalella</taxon>
    </lineage>
</organism>
<keyword evidence="2" id="KW-1133">Transmembrane helix</keyword>
<dbReference type="OrthoDB" id="6376961at2759"/>
<keyword evidence="3" id="KW-1185">Reference proteome</keyword>
<evidence type="ECO:0000313" key="4">
    <source>
        <dbReference type="RefSeq" id="XP_018027490.2"/>
    </source>
</evidence>
<keyword evidence="2" id="KW-0472">Membrane</keyword>
<sequence>MEERATGESNKDKKYVLYTVVGDDRPRASPAALLTRVLLSCLLVVALAVVPYVSLRLAQANSRTLVVFQPVPIHNRSAVHRLQSSPTKEVQLMQVADLKLENATLASENDTSASTEFTKFPIVVTNATIVAFLQQNSTTSASTNSTSLEMNGTGQADELNFTSPIPETTLGELLTTLVSSTETTETLTKVSQDLFDECENDSISTSPSSSTASSAATTEVAENTTSIALSSTHQEKSSTIYTLPPSTVSTESSAGITVTVATNISEGSEPIKTSTVMSKLLRDDEALHQKLAYVASSASGNHVGGICVFKVGNNVTDWSYFYENIPIELQSDHANGDHELRATLAAIRAWSSRWHDAHVVIRSPHSAIKESELPLRQRIMDDIESRSAGVFTYELEWRLAQSDALVKISSSLAHLHQDYKFWFQDFQNRVNDMLGVQQWDIVSIEKHIKIPQKAFFDDENLDTDSKPNIVPSKISNATVTEISEASGSPTRHPLSHKLVYMATAASGNHVGGFCVWKYDKNVTDWSYFYDNVPVELQSSHDSEDHEVRAALAGVRVWADRWTDAHVSLRSQRSPLLRSHTATFFLQTLDARSTSQFSYDLEWQLRKSEDLMRVAYSLSRLYRNFGHWFTAFKVSVDAVVGPQDWNIAAKAKRVHLNDEHFFVDPVFPEAQPSEMTKIE</sequence>
<feature type="transmembrane region" description="Helical" evidence="2">
    <location>
        <begin position="33"/>
        <end position="53"/>
    </location>
</feature>
<accession>A0A8B7PNC7</accession>
<dbReference type="KEGG" id="hazt:108682764"/>
<dbReference type="RefSeq" id="XP_018027490.2">
    <property type="nucleotide sequence ID" value="XM_018172001.2"/>
</dbReference>
<evidence type="ECO:0000313" key="3">
    <source>
        <dbReference type="Proteomes" id="UP000694843"/>
    </source>
</evidence>
<reference evidence="4" key="1">
    <citation type="submission" date="2025-08" db="UniProtKB">
        <authorList>
            <consortium name="RefSeq"/>
        </authorList>
    </citation>
    <scope>IDENTIFICATION</scope>
    <source>
        <tissue evidence="4">Whole organism</tissue>
    </source>
</reference>
<protein>
    <submittedName>
        <fullName evidence="4">Uncharacterized protein LOC108682764</fullName>
    </submittedName>
</protein>
<name>A0A8B7PNC7_HYAAZ</name>
<dbReference type="GeneID" id="108682764"/>
<evidence type="ECO:0000256" key="1">
    <source>
        <dbReference type="SAM" id="MobiDB-lite"/>
    </source>
</evidence>
<evidence type="ECO:0000256" key="2">
    <source>
        <dbReference type="SAM" id="Phobius"/>
    </source>
</evidence>
<feature type="compositionally biased region" description="Low complexity" evidence="1">
    <location>
        <begin position="202"/>
        <end position="219"/>
    </location>
</feature>
<dbReference type="Proteomes" id="UP000694843">
    <property type="component" value="Unplaced"/>
</dbReference>
<gene>
    <name evidence="4" type="primary">LOC108682764</name>
</gene>
<keyword evidence="2" id="KW-0812">Transmembrane</keyword>
<dbReference type="AlphaFoldDB" id="A0A8B7PNC7"/>
<feature type="region of interest" description="Disordered" evidence="1">
    <location>
        <begin position="199"/>
        <end position="219"/>
    </location>
</feature>
<proteinExistence type="predicted"/>